<dbReference type="CDD" id="cd03465">
    <property type="entry name" value="URO-D_like"/>
    <property type="match status" value="1"/>
</dbReference>
<evidence type="ECO:0000313" key="3">
    <source>
        <dbReference type="Proteomes" id="UP000265882"/>
    </source>
</evidence>
<evidence type="ECO:0000259" key="1">
    <source>
        <dbReference type="Pfam" id="PF01208"/>
    </source>
</evidence>
<organism evidence="2 3">
    <name type="scientific">Abyssobacteria bacterium (strain SURF_5)</name>
    <dbReference type="NCBI Taxonomy" id="2093360"/>
    <lineage>
        <taxon>Bacteria</taxon>
        <taxon>Pseudomonadati</taxon>
        <taxon>Candidatus Hydrogenedentota</taxon>
        <taxon>Candidatus Abyssobacteria</taxon>
    </lineage>
</organism>
<dbReference type="Gene3D" id="3.20.20.210">
    <property type="match status" value="1"/>
</dbReference>
<dbReference type="GO" id="GO:0006779">
    <property type="term" value="P:porphyrin-containing compound biosynthetic process"/>
    <property type="evidence" value="ECO:0007669"/>
    <property type="project" value="InterPro"/>
</dbReference>
<sequence>MSTPEHRADRLDEAVKLIGDWTEKNRTHPKSAELREWLKQKENGIEPQPFMELFTWIGLQQELRPLGLALLDCLREMRLVDLIQIAGRRMIFLLVGIVMAKLNRTSLRGNILDPEIAVQSLAHTAKTLKTEVTFSCVPDISAFAESYGCDIKIPENSIAMVTRHSVRTRDDLKRLEDAGPQWHDRLLNNFKVLGGMAERFTTFKLALGGGPFSMAAVLAGVEDLARKTIRDPEFVERLIDFCTEISILACRGLVAAGADIIYLGDPTSGLLSRKQYERFAAPYIKRVVDAVDCRFVLHICGKSSHIITPMCATGVQGISLDNVVDMPSIAPLVPPDVAILGNLDPVGPLLTGSPAEAARVTRDVLESMRHVPNYMFSAGCEVALETPLENIQAMIETVKSFR</sequence>
<dbReference type="Pfam" id="PF01208">
    <property type="entry name" value="URO-D"/>
    <property type="match status" value="1"/>
</dbReference>
<proteinExistence type="predicted"/>
<name>A0A3A4NLG0_ABYX5</name>
<dbReference type="Proteomes" id="UP000265882">
    <property type="component" value="Unassembled WGS sequence"/>
</dbReference>
<dbReference type="PANTHER" id="PTHR47099">
    <property type="entry name" value="METHYLCOBAMIDE:COM METHYLTRANSFERASE MTBA"/>
    <property type="match status" value="1"/>
</dbReference>
<dbReference type="InterPro" id="IPR052024">
    <property type="entry name" value="Methanogen_methyltrans"/>
</dbReference>
<feature type="domain" description="Uroporphyrinogen decarboxylase (URO-D)" evidence="1">
    <location>
        <begin position="112"/>
        <end position="400"/>
    </location>
</feature>
<protein>
    <recommendedName>
        <fullName evidence="1">Uroporphyrinogen decarboxylase (URO-D) domain-containing protein</fullName>
    </recommendedName>
</protein>
<dbReference type="GO" id="GO:0004853">
    <property type="term" value="F:uroporphyrinogen decarboxylase activity"/>
    <property type="evidence" value="ECO:0007669"/>
    <property type="project" value="InterPro"/>
</dbReference>
<comment type="caution">
    <text evidence="2">The sequence shown here is derived from an EMBL/GenBank/DDBJ whole genome shotgun (WGS) entry which is preliminary data.</text>
</comment>
<accession>A0A3A4NLG0</accession>
<reference evidence="2 3" key="1">
    <citation type="journal article" date="2017" name="ISME J.">
        <title>Energy and carbon metabolisms in a deep terrestrial subsurface fluid microbial community.</title>
        <authorList>
            <person name="Momper L."/>
            <person name="Jungbluth S.P."/>
            <person name="Lee M.D."/>
            <person name="Amend J.P."/>
        </authorList>
    </citation>
    <scope>NUCLEOTIDE SEQUENCE [LARGE SCALE GENOMIC DNA]</scope>
    <source>
        <strain evidence="2">SURF_5</strain>
    </source>
</reference>
<dbReference type="PANTHER" id="PTHR47099:SF1">
    <property type="entry name" value="METHYLCOBAMIDE:COM METHYLTRANSFERASE MTBA"/>
    <property type="match status" value="1"/>
</dbReference>
<dbReference type="EMBL" id="QZKU01000068">
    <property type="protein sequence ID" value="RJP21327.1"/>
    <property type="molecule type" value="Genomic_DNA"/>
</dbReference>
<dbReference type="SUPFAM" id="SSF51726">
    <property type="entry name" value="UROD/MetE-like"/>
    <property type="match status" value="1"/>
</dbReference>
<gene>
    <name evidence="2" type="ORF">C4520_09945</name>
</gene>
<dbReference type="AlphaFoldDB" id="A0A3A4NLG0"/>
<dbReference type="InterPro" id="IPR038071">
    <property type="entry name" value="UROD/MetE-like_sf"/>
</dbReference>
<evidence type="ECO:0000313" key="2">
    <source>
        <dbReference type="EMBL" id="RJP21327.1"/>
    </source>
</evidence>
<dbReference type="InterPro" id="IPR000257">
    <property type="entry name" value="Uroporphyrinogen_deCOase"/>
</dbReference>